<evidence type="ECO:0000313" key="3">
    <source>
        <dbReference type="WBParaSite" id="GPLIN_000174400"/>
    </source>
</evidence>
<reference evidence="3" key="3">
    <citation type="submission" date="2016-06" db="UniProtKB">
        <authorList>
            <consortium name="WormBaseParasite"/>
        </authorList>
    </citation>
    <scope>IDENTIFICATION</scope>
</reference>
<dbReference type="AlphaFoldDB" id="A0A183BMA9"/>
<dbReference type="Proteomes" id="UP000050741">
    <property type="component" value="Unassembled WGS sequence"/>
</dbReference>
<evidence type="ECO:0000256" key="1">
    <source>
        <dbReference type="SAM" id="MobiDB-lite"/>
    </source>
</evidence>
<feature type="compositionally biased region" description="Polar residues" evidence="1">
    <location>
        <begin position="12"/>
        <end position="25"/>
    </location>
</feature>
<sequence>MEKKCGKAPHIYSSTPTKNMPSPESKQLEMKLFDEPLWNYARAIQIDSHACKAVLQKLCDDKPKEEEIRKHFRDNMLQYANVIEVQIDPHKELEQIIPAIIEELEEMLQNGDWMCAKLNTIKNVEWTLLEFDLKRLEKTADWEQIKELRGKWRKLYDDWFRNGGDVPDFAKVMEKMKTNLNVLLSGQV</sequence>
<name>A0A183BMA9_GLOPA</name>
<accession>A0A183BMA9</accession>
<organism evidence="2 3">
    <name type="scientific">Globodera pallida</name>
    <name type="common">Potato cyst nematode worm</name>
    <name type="synonym">Heterodera pallida</name>
    <dbReference type="NCBI Taxonomy" id="36090"/>
    <lineage>
        <taxon>Eukaryota</taxon>
        <taxon>Metazoa</taxon>
        <taxon>Ecdysozoa</taxon>
        <taxon>Nematoda</taxon>
        <taxon>Chromadorea</taxon>
        <taxon>Rhabditida</taxon>
        <taxon>Tylenchina</taxon>
        <taxon>Tylenchomorpha</taxon>
        <taxon>Tylenchoidea</taxon>
        <taxon>Heteroderidae</taxon>
        <taxon>Heteroderinae</taxon>
        <taxon>Globodera</taxon>
    </lineage>
</organism>
<reference evidence="2" key="2">
    <citation type="submission" date="2014-05" db="EMBL/GenBank/DDBJ databases">
        <title>The genome and life-stage specific transcriptomes of Globodera pallida elucidate key aspects of plant parasitism by a cyst nematode.</title>
        <authorList>
            <person name="Cotton J.A."/>
            <person name="Lilley C.J."/>
            <person name="Jones L.M."/>
            <person name="Kikuchi T."/>
            <person name="Reid A.J."/>
            <person name="Thorpe P."/>
            <person name="Tsai I.J."/>
            <person name="Beasley H."/>
            <person name="Blok V."/>
            <person name="Cock P.J.A."/>
            <person name="Van den Akker S.E."/>
            <person name="Holroyd N."/>
            <person name="Hunt M."/>
            <person name="Mantelin S."/>
            <person name="Naghra H."/>
            <person name="Pain A."/>
            <person name="Palomares-Rius J.E."/>
            <person name="Zarowiecki M."/>
            <person name="Berriman M."/>
            <person name="Jones J.T."/>
            <person name="Urwin P.E."/>
        </authorList>
    </citation>
    <scope>NUCLEOTIDE SEQUENCE [LARGE SCALE GENOMIC DNA]</scope>
    <source>
        <strain evidence="2">Lindley</strain>
    </source>
</reference>
<reference evidence="2" key="1">
    <citation type="submission" date="2013-12" db="EMBL/GenBank/DDBJ databases">
        <authorList>
            <person name="Aslett M."/>
        </authorList>
    </citation>
    <scope>NUCLEOTIDE SEQUENCE [LARGE SCALE GENOMIC DNA]</scope>
    <source>
        <strain evidence="2">Lindley</strain>
    </source>
</reference>
<protein>
    <submittedName>
        <fullName evidence="3">DHC_N2 domain-containing protein</fullName>
    </submittedName>
</protein>
<dbReference type="WBParaSite" id="GPLIN_000174400">
    <property type="protein sequence ID" value="GPLIN_000174400"/>
    <property type="gene ID" value="GPLIN_000174400"/>
</dbReference>
<evidence type="ECO:0000313" key="2">
    <source>
        <dbReference type="Proteomes" id="UP000050741"/>
    </source>
</evidence>
<keyword evidence="2" id="KW-1185">Reference proteome</keyword>
<proteinExistence type="predicted"/>
<feature type="region of interest" description="Disordered" evidence="1">
    <location>
        <begin position="1"/>
        <end position="25"/>
    </location>
</feature>